<sequence length="100" mass="11229">MAAMLANNNLQLYCFFPTDLLQQYNNNSIVIQPVLPQHHHQNQDHHQGEALVVPREGRLSVATGVHKNHRQQNRQWKKSTAATSSISAATALLIDDHVIS</sequence>
<accession>A0AAP0IY31</accession>
<name>A0AAP0IY31_9MAGN</name>
<dbReference type="Proteomes" id="UP001417504">
    <property type="component" value="Unassembled WGS sequence"/>
</dbReference>
<protein>
    <submittedName>
        <fullName evidence="2">Uncharacterized protein</fullName>
    </submittedName>
</protein>
<evidence type="ECO:0000313" key="3">
    <source>
        <dbReference type="Proteomes" id="UP001417504"/>
    </source>
</evidence>
<gene>
    <name evidence="2" type="ORF">Sjap_012872</name>
</gene>
<feature type="region of interest" description="Disordered" evidence="1">
    <location>
        <begin position="65"/>
        <end position="84"/>
    </location>
</feature>
<proteinExistence type="predicted"/>
<reference evidence="2 3" key="1">
    <citation type="submission" date="2024-01" db="EMBL/GenBank/DDBJ databases">
        <title>Genome assemblies of Stephania.</title>
        <authorList>
            <person name="Yang L."/>
        </authorList>
    </citation>
    <scope>NUCLEOTIDE SEQUENCE [LARGE SCALE GENOMIC DNA]</scope>
    <source>
        <strain evidence="2">QJT</strain>
        <tissue evidence="2">Leaf</tissue>
    </source>
</reference>
<comment type="caution">
    <text evidence="2">The sequence shown here is derived from an EMBL/GenBank/DDBJ whole genome shotgun (WGS) entry which is preliminary data.</text>
</comment>
<evidence type="ECO:0000313" key="2">
    <source>
        <dbReference type="EMBL" id="KAK9123270.1"/>
    </source>
</evidence>
<evidence type="ECO:0000256" key="1">
    <source>
        <dbReference type="SAM" id="MobiDB-lite"/>
    </source>
</evidence>
<feature type="compositionally biased region" description="Basic residues" evidence="1">
    <location>
        <begin position="66"/>
        <end position="77"/>
    </location>
</feature>
<keyword evidence="3" id="KW-1185">Reference proteome</keyword>
<dbReference type="AlphaFoldDB" id="A0AAP0IY31"/>
<organism evidence="2 3">
    <name type="scientific">Stephania japonica</name>
    <dbReference type="NCBI Taxonomy" id="461633"/>
    <lineage>
        <taxon>Eukaryota</taxon>
        <taxon>Viridiplantae</taxon>
        <taxon>Streptophyta</taxon>
        <taxon>Embryophyta</taxon>
        <taxon>Tracheophyta</taxon>
        <taxon>Spermatophyta</taxon>
        <taxon>Magnoliopsida</taxon>
        <taxon>Ranunculales</taxon>
        <taxon>Menispermaceae</taxon>
        <taxon>Menispermoideae</taxon>
        <taxon>Cissampelideae</taxon>
        <taxon>Stephania</taxon>
    </lineage>
</organism>
<dbReference type="EMBL" id="JBBNAE010000005">
    <property type="protein sequence ID" value="KAK9123270.1"/>
    <property type="molecule type" value="Genomic_DNA"/>
</dbReference>